<evidence type="ECO:0000256" key="4">
    <source>
        <dbReference type="ARBA" id="ARBA00023242"/>
    </source>
</evidence>
<comment type="similarity">
    <text evidence="2">Belongs to the RNA 3'-terminal cyclase family. Type 2 subfamily.</text>
</comment>
<name>A0A4S4LLC4_9AGAM</name>
<dbReference type="OrthoDB" id="1911237at2759"/>
<sequence>MAQAGVSLKFSGHQHFRYRLVLSILSGKPLRIDRIRADDKDPGLRDFEASLLRLLERVTNGTVIEISYTGTSILLKPGVISGGSITHDCPLSRAIGYFLEPLIMLAPFAKKPLDLTLRGITTDDRDLSVDITGSSLGSKKRGAPPLGGGEIQFLCPIVKQVATLNFVEMGKIKRIRGIAHAVRVSPQFSNRMIEASRSILNRYIPDIYLYSDVYKGDDSGKSPGYALSLLAESSTGALHSAEAVSTPGVAPEDTALLATRALLAEVKRGGCVDRSHQILVLLMMILGSEDIGRCRMGEPSPRTIQFLRDVREVFGTSFKISPANSSDPSSTDLLFSCFGTGYVNTNRSLM</sequence>
<dbReference type="InterPro" id="IPR037136">
    <property type="entry name" value="RNA3'_phos_cyclase_dom_sf"/>
</dbReference>
<keyword evidence="3" id="KW-0690">Ribosome biogenesis</keyword>
<organism evidence="7 8">
    <name type="scientific">Phellinidium pouzarii</name>
    <dbReference type="NCBI Taxonomy" id="167371"/>
    <lineage>
        <taxon>Eukaryota</taxon>
        <taxon>Fungi</taxon>
        <taxon>Dikarya</taxon>
        <taxon>Basidiomycota</taxon>
        <taxon>Agaricomycotina</taxon>
        <taxon>Agaricomycetes</taxon>
        <taxon>Hymenochaetales</taxon>
        <taxon>Hymenochaetaceae</taxon>
        <taxon>Phellinidium</taxon>
    </lineage>
</organism>
<dbReference type="InterPro" id="IPR016443">
    <property type="entry name" value="RNA3'_term_phos_cyc_type_2"/>
</dbReference>
<dbReference type="PANTHER" id="PTHR11096:SF1">
    <property type="entry name" value="RNA 3'-TERMINAL PHOSPHATE CYCLASE-LIKE PROTEIN"/>
    <property type="match status" value="1"/>
</dbReference>
<dbReference type="InterPro" id="IPR023797">
    <property type="entry name" value="RNA3'_phos_cyclase_dom"/>
</dbReference>
<evidence type="ECO:0000256" key="1">
    <source>
        <dbReference type="ARBA" id="ARBA00004604"/>
    </source>
</evidence>
<dbReference type="PANTHER" id="PTHR11096">
    <property type="entry name" value="RNA 3' TERMINAL PHOSPHATE CYCLASE"/>
    <property type="match status" value="1"/>
</dbReference>
<dbReference type="Proteomes" id="UP000308199">
    <property type="component" value="Unassembled WGS sequence"/>
</dbReference>
<evidence type="ECO:0000259" key="5">
    <source>
        <dbReference type="Pfam" id="PF01137"/>
    </source>
</evidence>
<proteinExistence type="inferred from homology"/>
<dbReference type="GO" id="GO:0000479">
    <property type="term" value="P:endonucleolytic cleavage of tricistronic rRNA transcript (SSU-rRNA, 5.8S rRNA, LSU-rRNA)"/>
    <property type="evidence" value="ECO:0007669"/>
    <property type="project" value="TreeGrafter"/>
</dbReference>
<dbReference type="InterPro" id="IPR000228">
    <property type="entry name" value="RNA3'_term_phos_cyc"/>
</dbReference>
<feature type="domain" description="RNA 3'-terminal phosphate cyclase" evidence="5">
    <location>
        <begin position="9"/>
        <end position="320"/>
    </location>
</feature>
<dbReference type="InterPro" id="IPR036553">
    <property type="entry name" value="RPTC_insert"/>
</dbReference>
<dbReference type="Gene3D" id="3.30.360.20">
    <property type="entry name" value="RNA 3'-terminal phosphate cyclase, insert domain"/>
    <property type="match status" value="1"/>
</dbReference>
<reference evidence="7 8" key="1">
    <citation type="submission" date="2019-02" db="EMBL/GenBank/DDBJ databases">
        <title>Genome sequencing of the rare red list fungi Phellinidium pouzarii.</title>
        <authorList>
            <person name="Buettner E."/>
            <person name="Kellner H."/>
        </authorList>
    </citation>
    <scope>NUCLEOTIDE SEQUENCE [LARGE SCALE GENOMIC DNA]</scope>
    <source>
        <strain evidence="7 8">DSM 108285</strain>
    </source>
</reference>
<dbReference type="Gene3D" id="3.65.10.20">
    <property type="entry name" value="RNA 3'-terminal phosphate cyclase domain"/>
    <property type="match status" value="1"/>
</dbReference>
<dbReference type="InterPro" id="IPR013792">
    <property type="entry name" value="RNA3'P_cycl/enolpyr_Trfase_a/b"/>
</dbReference>
<dbReference type="SUPFAM" id="SSF55205">
    <property type="entry name" value="EPT/RTPC-like"/>
    <property type="match status" value="1"/>
</dbReference>
<evidence type="ECO:0000313" key="7">
    <source>
        <dbReference type="EMBL" id="THH10790.1"/>
    </source>
</evidence>
<dbReference type="GO" id="GO:0004521">
    <property type="term" value="F:RNA endonuclease activity"/>
    <property type="evidence" value="ECO:0007669"/>
    <property type="project" value="TreeGrafter"/>
</dbReference>
<dbReference type="Pfam" id="PF05189">
    <property type="entry name" value="RTC_insert"/>
    <property type="match status" value="1"/>
</dbReference>
<dbReference type="NCBIfam" id="TIGR03400">
    <property type="entry name" value="18S_RNA_Rcl1p"/>
    <property type="match status" value="1"/>
</dbReference>
<evidence type="ECO:0000313" key="8">
    <source>
        <dbReference type="Proteomes" id="UP000308199"/>
    </source>
</evidence>
<evidence type="ECO:0000259" key="6">
    <source>
        <dbReference type="Pfam" id="PF05189"/>
    </source>
</evidence>
<evidence type="ECO:0000256" key="3">
    <source>
        <dbReference type="ARBA" id="ARBA00022517"/>
    </source>
</evidence>
<protein>
    <recommendedName>
        <fullName evidence="9">RNA 3'-terminal phosphate cyclase domain-containing protein</fullName>
    </recommendedName>
</protein>
<gene>
    <name evidence="7" type="ORF">EW145_g1077</name>
</gene>
<keyword evidence="4" id="KW-0539">Nucleus</keyword>
<dbReference type="EMBL" id="SGPK01000027">
    <property type="protein sequence ID" value="THH10790.1"/>
    <property type="molecule type" value="Genomic_DNA"/>
</dbReference>
<feature type="domain" description="RNA 3'-terminal phosphate cyclase insert" evidence="6">
    <location>
        <begin position="168"/>
        <end position="266"/>
    </location>
</feature>
<evidence type="ECO:0000256" key="2">
    <source>
        <dbReference type="ARBA" id="ARBA00007089"/>
    </source>
</evidence>
<dbReference type="AlphaFoldDB" id="A0A4S4LLC4"/>
<dbReference type="InterPro" id="IPR013791">
    <property type="entry name" value="RNA3'-term_phos_cycl_insert"/>
</dbReference>
<comment type="subcellular location">
    <subcellularLocation>
        <location evidence="1">Nucleus</location>
        <location evidence="1">Nucleolus</location>
    </subcellularLocation>
</comment>
<dbReference type="GO" id="GO:0005730">
    <property type="term" value="C:nucleolus"/>
    <property type="evidence" value="ECO:0007669"/>
    <property type="project" value="UniProtKB-SubCell"/>
</dbReference>
<keyword evidence="8" id="KW-1185">Reference proteome</keyword>
<evidence type="ECO:0008006" key="9">
    <source>
        <dbReference type="Google" id="ProtNLM"/>
    </source>
</evidence>
<dbReference type="Pfam" id="PF01137">
    <property type="entry name" value="RTC"/>
    <property type="match status" value="1"/>
</dbReference>
<comment type="caution">
    <text evidence="7">The sequence shown here is derived from an EMBL/GenBank/DDBJ whole genome shotgun (WGS) entry which is preliminary data.</text>
</comment>
<accession>A0A4S4LLC4</accession>